<evidence type="ECO:0000313" key="3">
    <source>
        <dbReference type="Proteomes" id="UP001150538"/>
    </source>
</evidence>
<feature type="transmembrane region" description="Helical" evidence="1">
    <location>
        <begin position="6"/>
        <end position="23"/>
    </location>
</feature>
<keyword evidence="1" id="KW-1133">Transmembrane helix</keyword>
<protein>
    <submittedName>
        <fullName evidence="2">Uncharacterized protein</fullName>
    </submittedName>
</protein>
<evidence type="ECO:0000256" key="1">
    <source>
        <dbReference type="SAM" id="Phobius"/>
    </source>
</evidence>
<accession>A0A9W8DU75</accession>
<gene>
    <name evidence="2" type="ORF">H4219_002849</name>
</gene>
<name>A0A9W8DU75_9FUNG</name>
<organism evidence="2 3">
    <name type="scientific">Mycoemilia scoparia</name>
    <dbReference type="NCBI Taxonomy" id="417184"/>
    <lineage>
        <taxon>Eukaryota</taxon>
        <taxon>Fungi</taxon>
        <taxon>Fungi incertae sedis</taxon>
        <taxon>Zoopagomycota</taxon>
        <taxon>Kickxellomycotina</taxon>
        <taxon>Kickxellomycetes</taxon>
        <taxon>Kickxellales</taxon>
        <taxon>Kickxellaceae</taxon>
        <taxon>Mycoemilia</taxon>
    </lineage>
</organism>
<sequence>MTSTEMVYLFLLGTPMVIWYFMNNAKGFPTISRIFKRPKQPIEIERQLAIVAESFSAFSKDSTKTSQQLFIDYFKALIPMLSNVLDQYNTENTTEITCQYEDLLIKASCGIVQYIVVKKKYDLMFDNNLEAAKSLIRQVKIYFENPTSPYTDIDMLYCLWRLNFSANAVLAYFGITHIVVEKVIKCKVNDGKTVTREYVNLMEDINTLLSKVLAKFTIKMAKVHSFKDSKENGVEYMNRQINVRVGANTRPLKANMERVFDDLFGKLGGGTTSSANDTCLHKPQPILLNFSSAMSLVDFLQNTNDFAGYWEIVNIDKEH</sequence>
<dbReference type="Proteomes" id="UP001150538">
    <property type="component" value="Unassembled WGS sequence"/>
</dbReference>
<reference evidence="2" key="1">
    <citation type="submission" date="2022-07" db="EMBL/GenBank/DDBJ databases">
        <title>Phylogenomic reconstructions and comparative analyses of Kickxellomycotina fungi.</title>
        <authorList>
            <person name="Reynolds N.K."/>
            <person name="Stajich J.E."/>
            <person name="Barry K."/>
            <person name="Grigoriev I.V."/>
            <person name="Crous P."/>
            <person name="Smith M.E."/>
        </authorList>
    </citation>
    <scope>NUCLEOTIDE SEQUENCE</scope>
    <source>
        <strain evidence="2">NBRC 100468</strain>
    </source>
</reference>
<keyword evidence="3" id="KW-1185">Reference proteome</keyword>
<keyword evidence="1" id="KW-0812">Transmembrane</keyword>
<dbReference type="EMBL" id="JANBPU010000055">
    <property type="protein sequence ID" value="KAJ1918021.1"/>
    <property type="molecule type" value="Genomic_DNA"/>
</dbReference>
<keyword evidence="1" id="KW-0472">Membrane</keyword>
<comment type="caution">
    <text evidence="2">The sequence shown here is derived from an EMBL/GenBank/DDBJ whole genome shotgun (WGS) entry which is preliminary data.</text>
</comment>
<evidence type="ECO:0000313" key="2">
    <source>
        <dbReference type="EMBL" id="KAJ1918021.1"/>
    </source>
</evidence>
<proteinExistence type="predicted"/>
<dbReference type="AlphaFoldDB" id="A0A9W8DU75"/>